<feature type="domain" description="Nitroreductase" evidence="6">
    <location>
        <begin position="67"/>
        <end position="145"/>
    </location>
</feature>
<keyword evidence="4" id="KW-0288">FMN</keyword>
<comment type="cofactor">
    <cofactor evidence="1">
        <name>FMN</name>
        <dbReference type="ChEBI" id="CHEBI:58210"/>
    </cofactor>
</comment>
<proteinExistence type="inferred from homology"/>
<dbReference type="PANTHER" id="PTHR43673:SF2">
    <property type="entry name" value="NITROREDUCTASE"/>
    <property type="match status" value="1"/>
</dbReference>
<dbReference type="SUPFAM" id="SSF55469">
    <property type="entry name" value="FMN-dependent nitroreductase-like"/>
    <property type="match status" value="1"/>
</dbReference>
<dbReference type="InterPro" id="IPR000415">
    <property type="entry name" value="Nitroreductase-like"/>
</dbReference>
<dbReference type="OrthoDB" id="9812105at2"/>
<reference evidence="7 8" key="1">
    <citation type="submission" date="2015-09" db="EMBL/GenBank/DDBJ databases">
        <authorList>
            <consortium name="Pathogen Informatics"/>
        </authorList>
    </citation>
    <scope>NUCLEOTIDE SEQUENCE [LARGE SCALE GENOMIC DNA]</scope>
    <source>
        <strain evidence="7 8">2789STDY5834875</strain>
    </source>
</reference>
<evidence type="ECO:0000313" key="8">
    <source>
        <dbReference type="Proteomes" id="UP000095621"/>
    </source>
</evidence>
<keyword evidence="5 7" id="KW-0560">Oxidoreductase</keyword>
<feature type="domain" description="Nitroreductase" evidence="6">
    <location>
        <begin position="7"/>
        <end position="61"/>
    </location>
</feature>
<evidence type="ECO:0000259" key="6">
    <source>
        <dbReference type="Pfam" id="PF00881"/>
    </source>
</evidence>
<dbReference type="RefSeq" id="WP_055214069.1">
    <property type="nucleotide sequence ID" value="NZ_CZBU01000001.1"/>
</dbReference>
<evidence type="ECO:0000256" key="4">
    <source>
        <dbReference type="ARBA" id="ARBA00022643"/>
    </source>
</evidence>
<dbReference type="Proteomes" id="UP000095621">
    <property type="component" value="Unassembled WGS sequence"/>
</dbReference>
<evidence type="ECO:0000256" key="3">
    <source>
        <dbReference type="ARBA" id="ARBA00022630"/>
    </source>
</evidence>
<protein>
    <submittedName>
        <fullName evidence="7">Putative NAD(P)H nitroreductase yodC</fullName>
        <ecNumber evidence="7">1.-.-.-</ecNumber>
    </submittedName>
</protein>
<dbReference type="Gene3D" id="3.40.109.10">
    <property type="entry name" value="NADH Oxidase"/>
    <property type="match status" value="1"/>
</dbReference>
<gene>
    <name evidence="7" type="primary">yodC</name>
    <name evidence="7" type="ORF">ERS852490_00197</name>
</gene>
<organism evidence="7 8">
    <name type="scientific">Lachnospira eligens</name>
    <dbReference type="NCBI Taxonomy" id="39485"/>
    <lineage>
        <taxon>Bacteria</taxon>
        <taxon>Bacillati</taxon>
        <taxon>Bacillota</taxon>
        <taxon>Clostridia</taxon>
        <taxon>Lachnospirales</taxon>
        <taxon>Lachnospiraceae</taxon>
        <taxon>Lachnospira</taxon>
    </lineage>
</organism>
<dbReference type="PANTHER" id="PTHR43673">
    <property type="entry name" value="NAD(P)H NITROREDUCTASE YDGI-RELATED"/>
    <property type="match status" value="1"/>
</dbReference>
<dbReference type="AlphaFoldDB" id="A0A174YIB4"/>
<evidence type="ECO:0000313" key="7">
    <source>
        <dbReference type="EMBL" id="CUQ74863.1"/>
    </source>
</evidence>
<sequence length="170" mass="19019">MEFSDVIKNRYSCKKFSSEQIGKDKLDAILEAGRVAPTAKNLQEQHIYVVQSESALETIDKLTPCRYNAPTVLIVAYNKNNVFTYLGDKRNSGIEDATIVATHLMLAAYNEGVDSCWINFFNPDELAKAFNLPEDEEILMLLDIGVADKTTTPLPNHNSRKALTETVSFI</sequence>
<dbReference type="CDD" id="cd20609">
    <property type="entry name" value="nitroreductase"/>
    <property type="match status" value="1"/>
</dbReference>
<evidence type="ECO:0000256" key="1">
    <source>
        <dbReference type="ARBA" id="ARBA00001917"/>
    </source>
</evidence>
<name>A0A174YIB4_9FIRM</name>
<dbReference type="EMBL" id="CZBU01000001">
    <property type="protein sequence ID" value="CUQ74863.1"/>
    <property type="molecule type" value="Genomic_DNA"/>
</dbReference>
<keyword evidence="3" id="KW-0285">Flavoprotein</keyword>
<dbReference type="InterPro" id="IPR029479">
    <property type="entry name" value="Nitroreductase"/>
</dbReference>
<evidence type="ECO:0000256" key="2">
    <source>
        <dbReference type="ARBA" id="ARBA00007118"/>
    </source>
</evidence>
<dbReference type="Pfam" id="PF00881">
    <property type="entry name" value="Nitroreductase"/>
    <property type="match status" value="2"/>
</dbReference>
<accession>A0A174YIB4</accession>
<evidence type="ECO:0000256" key="5">
    <source>
        <dbReference type="ARBA" id="ARBA00023002"/>
    </source>
</evidence>
<dbReference type="EC" id="1.-.-.-" evidence="7"/>
<dbReference type="GO" id="GO:0016491">
    <property type="term" value="F:oxidoreductase activity"/>
    <property type="evidence" value="ECO:0007669"/>
    <property type="project" value="UniProtKB-KW"/>
</dbReference>
<comment type="similarity">
    <text evidence="2">Belongs to the nitroreductase family.</text>
</comment>